<keyword evidence="2" id="KW-0408">Iron</keyword>
<keyword evidence="2" id="KW-0349">Heme</keyword>
<dbReference type="InterPro" id="IPR017972">
    <property type="entry name" value="Cyt_P450_CS"/>
</dbReference>
<dbReference type="PROSITE" id="PS00086">
    <property type="entry name" value="CYTOCHROME_P450"/>
    <property type="match status" value="1"/>
</dbReference>
<dbReference type="InterPro" id="IPR001128">
    <property type="entry name" value="Cyt_P450"/>
</dbReference>
<keyword evidence="2" id="KW-0479">Metal-binding</keyword>
<keyword evidence="2" id="KW-0503">Monooxygenase</keyword>
<organism evidence="3 4">
    <name type="scientific">Nocardia vinacea</name>
    <dbReference type="NCBI Taxonomy" id="96468"/>
    <lineage>
        <taxon>Bacteria</taxon>
        <taxon>Bacillati</taxon>
        <taxon>Actinomycetota</taxon>
        <taxon>Actinomycetes</taxon>
        <taxon>Mycobacteriales</taxon>
        <taxon>Nocardiaceae</taxon>
        <taxon>Nocardia</taxon>
    </lineage>
</organism>
<dbReference type="PANTHER" id="PTHR46696">
    <property type="entry name" value="P450, PUTATIVE (EUROFUNG)-RELATED"/>
    <property type="match status" value="1"/>
</dbReference>
<comment type="similarity">
    <text evidence="1 2">Belongs to the cytochrome P450 family.</text>
</comment>
<dbReference type="Pfam" id="PF00067">
    <property type="entry name" value="p450"/>
    <property type="match status" value="1"/>
</dbReference>
<proteinExistence type="inferred from homology"/>
<reference evidence="3" key="1">
    <citation type="submission" date="2022-10" db="EMBL/GenBank/DDBJ databases">
        <title>The complete genomes of actinobacterial strains from the NBC collection.</title>
        <authorList>
            <person name="Joergensen T.S."/>
            <person name="Alvarez Arevalo M."/>
            <person name="Sterndorff E.B."/>
            <person name="Faurdal D."/>
            <person name="Vuksanovic O."/>
            <person name="Mourched A.-S."/>
            <person name="Charusanti P."/>
            <person name="Shaw S."/>
            <person name="Blin K."/>
            <person name="Weber T."/>
        </authorList>
    </citation>
    <scope>NUCLEOTIDE SEQUENCE</scope>
    <source>
        <strain evidence="3">NBC_01482</strain>
    </source>
</reference>
<evidence type="ECO:0000256" key="1">
    <source>
        <dbReference type="ARBA" id="ARBA00010617"/>
    </source>
</evidence>
<gene>
    <name evidence="3" type="ORF">OG563_33220</name>
</gene>
<protein>
    <submittedName>
        <fullName evidence="3">Cytochrome P450</fullName>
    </submittedName>
</protein>
<evidence type="ECO:0000256" key="2">
    <source>
        <dbReference type="RuleBase" id="RU000461"/>
    </source>
</evidence>
<dbReference type="SUPFAM" id="SSF48264">
    <property type="entry name" value="Cytochrome P450"/>
    <property type="match status" value="1"/>
</dbReference>
<sequence>MMKTSFRMDDVPTLDIDPYDHDVLREPHEFHERLREAGPLVWLPRYGVYACGRFDQVHAGLRQWQDLISSAGVGLGDLRSGQYWRTPSVLIEADPPAHTPRRAVVNKILSQRALRNLQEDFTIAANRMVDELLERGTVDTVAELAEAFPLTVFPAAVGLGEQVRPHLLVYGDLVFNSGGPENDLFANAMAKAPEAIAAITQQTRRETLRPGGLGAQIWDAVDRGELPEDEAPLLVRSLLTAGVDTTVAAIAAAIHCLATNPEQWQLLKQEPTRARMAFEEAIRFESPVQTFYRTAVSDTDIAGVTVPADAKVLLQLAAANRDPRRFDQPHRYDLNRRVSGHVGFGMGMHQCVGQHLARMEGEAVLSALATKVGAVELAGTPTRRLNNTLRSWERIPVHLTPA</sequence>
<dbReference type="InterPro" id="IPR036396">
    <property type="entry name" value="Cyt_P450_sf"/>
</dbReference>
<accession>A0ABZ1YM07</accession>
<dbReference type="EMBL" id="CP109441">
    <property type="protein sequence ID" value="WUV44026.1"/>
    <property type="molecule type" value="Genomic_DNA"/>
</dbReference>
<dbReference type="Proteomes" id="UP001432062">
    <property type="component" value="Chromosome"/>
</dbReference>
<name>A0ABZ1YM07_9NOCA</name>
<keyword evidence="2" id="KW-0560">Oxidoreductase</keyword>
<dbReference type="PANTHER" id="PTHR46696:SF1">
    <property type="entry name" value="CYTOCHROME P450 YJIB-RELATED"/>
    <property type="match status" value="1"/>
</dbReference>
<dbReference type="Gene3D" id="1.10.630.10">
    <property type="entry name" value="Cytochrome P450"/>
    <property type="match status" value="1"/>
</dbReference>
<keyword evidence="4" id="KW-1185">Reference proteome</keyword>
<evidence type="ECO:0000313" key="4">
    <source>
        <dbReference type="Proteomes" id="UP001432062"/>
    </source>
</evidence>
<evidence type="ECO:0000313" key="3">
    <source>
        <dbReference type="EMBL" id="WUV44026.1"/>
    </source>
</evidence>